<sequence length="68" mass="7483">MEDSLNEAARRRAIAWATALTAGTSLATRAHEAALLEDYARGLLTLDQVLDRLDGRVHHCMLLHSVSQ</sequence>
<protein>
    <recommendedName>
        <fullName evidence="3">Antitoxin VbhA domain-containing protein</fullName>
    </recommendedName>
</protein>
<evidence type="ECO:0008006" key="3">
    <source>
        <dbReference type="Google" id="ProtNLM"/>
    </source>
</evidence>
<organism evidence="1 2">
    <name type="scientific">Hymenobacter coccineus</name>
    <dbReference type="NCBI Taxonomy" id="1908235"/>
    <lineage>
        <taxon>Bacteria</taxon>
        <taxon>Pseudomonadati</taxon>
        <taxon>Bacteroidota</taxon>
        <taxon>Cytophagia</taxon>
        <taxon>Cytophagales</taxon>
        <taxon>Hymenobacteraceae</taxon>
        <taxon>Hymenobacter</taxon>
    </lineage>
</organism>
<name>A0A1G1TJE3_9BACT</name>
<dbReference type="Proteomes" id="UP000177506">
    <property type="component" value="Unassembled WGS sequence"/>
</dbReference>
<keyword evidence="2" id="KW-1185">Reference proteome</keyword>
<dbReference type="RefSeq" id="WP_070742377.1">
    <property type="nucleotide sequence ID" value="NZ_MDZA01000098.1"/>
</dbReference>
<reference evidence="1 2" key="1">
    <citation type="submission" date="2016-08" db="EMBL/GenBank/DDBJ databases">
        <title>Hymenobacter coccineus sp. nov., Hymenobacter lapidarius sp. nov. and Hymenobacter glacialis sp. nov., isolated from Antarctic soil.</title>
        <authorList>
            <person name="Sedlacek I."/>
            <person name="Kralova S."/>
            <person name="Kyrova K."/>
            <person name="Maslanova I."/>
            <person name="Stankova E."/>
            <person name="Vrbovska V."/>
            <person name="Nemec M."/>
            <person name="Bartak M."/>
            <person name="Svec P."/>
            <person name="Busse H.-J."/>
            <person name="Pantucek R."/>
        </authorList>
    </citation>
    <scope>NUCLEOTIDE SEQUENCE [LARGE SCALE GENOMIC DNA]</scope>
    <source>
        <strain evidence="1 2">CCM 8649</strain>
    </source>
</reference>
<evidence type="ECO:0000313" key="1">
    <source>
        <dbReference type="EMBL" id="OGX91011.1"/>
    </source>
</evidence>
<proteinExistence type="predicted"/>
<dbReference type="AlphaFoldDB" id="A0A1G1TJE3"/>
<dbReference type="EMBL" id="MDZA01000098">
    <property type="protein sequence ID" value="OGX91011.1"/>
    <property type="molecule type" value="Genomic_DNA"/>
</dbReference>
<accession>A0A1G1TJE3</accession>
<comment type="caution">
    <text evidence="1">The sequence shown here is derived from an EMBL/GenBank/DDBJ whole genome shotgun (WGS) entry which is preliminary data.</text>
</comment>
<evidence type="ECO:0000313" key="2">
    <source>
        <dbReference type="Proteomes" id="UP000177506"/>
    </source>
</evidence>
<gene>
    <name evidence="1" type="ORF">BEN49_21460</name>
</gene>